<sequence>MNHAEDVVANQGLPAAHTKTSYAVIKGCQSYIEQLEAFATAVVQENDRLQKQVDHLSKDLQFATKSCMLQAQVVPIQQKLINIWESRRLRSEKWNVRSSKKRTGLRSEGNSIPPVHREKEAASSLMLLADLAEQERRIKGINSEHLQGEDN</sequence>
<dbReference type="Proteomes" id="UP000758603">
    <property type="component" value="Unassembled WGS sequence"/>
</dbReference>
<feature type="region of interest" description="Disordered" evidence="2">
    <location>
        <begin position="95"/>
        <end position="117"/>
    </location>
</feature>
<proteinExistence type="predicted"/>
<feature type="coiled-coil region" evidence="1">
    <location>
        <begin position="32"/>
        <end position="66"/>
    </location>
</feature>
<dbReference type="AlphaFoldDB" id="A0A9P8RGP5"/>
<comment type="caution">
    <text evidence="3">The sequence shown here is derived from an EMBL/GenBank/DDBJ whole genome shotgun (WGS) entry which is preliminary data.</text>
</comment>
<evidence type="ECO:0000313" key="3">
    <source>
        <dbReference type="EMBL" id="KAH6645698.1"/>
    </source>
</evidence>
<evidence type="ECO:0000256" key="1">
    <source>
        <dbReference type="SAM" id="Coils"/>
    </source>
</evidence>
<keyword evidence="4" id="KW-1185">Reference proteome</keyword>
<keyword evidence="1" id="KW-0175">Coiled coil</keyword>
<evidence type="ECO:0000256" key="2">
    <source>
        <dbReference type="SAM" id="MobiDB-lite"/>
    </source>
</evidence>
<dbReference type="GeneID" id="70137320"/>
<accession>A0A9P8RGP5</accession>
<name>A0A9P8RGP5_9PEZI</name>
<dbReference type="EMBL" id="JAGPXC010000011">
    <property type="protein sequence ID" value="KAH6645698.1"/>
    <property type="molecule type" value="Genomic_DNA"/>
</dbReference>
<organism evidence="3 4">
    <name type="scientific">Truncatella angustata</name>
    <dbReference type="NCBI Taxonomy" id="152316"/>
    <lineage>
        <taxon>Eukaryota</taxon>
        <taxon>Fungi</taxon>
        <taxon>Dikarya</taxon>
        <taxon>Ascomycota</taxon>
        <taxon>Pezizomycotina</taxon>
        <taxon>Sordariomycetes</taxon>
        <taxon>Xylariomycetidae</taxon>
        <taxon>Amphisphaeriales</taxon>
        <taxon>Sporocadaceae</taxon>
        <taxon>Truncatella</taxon>
    </lineage>
</organism>
<evidence type="ECO:0000313" key="4">
    <source>
        <dbReference type="Proteomes" id="UP000758603"/>
    </source>
</evidence>
<dbReference type="RefSeq" id="XP_045952212.1">
    <property type="nucleotide sequence ID" value="XM_046108429.1"/>
</dbReference>
<protein>
    <submittedName>
        <fullName evidence="3">Uncharacterized protein</fullName>
    </submittedName>
</protein>
<reference evidence="3" key="1">
    <citation type="journal article" date="2021" name="Nat. Commun.">
        <title>Genetic determinants of endophytism in the Arabidopsis root mycobiome.</title>
        <authorList>
            <person name="Mesny F."/>
            <person name="Miyauchi S."/>
            <person name="Thiergart T."/>
            <person name="Pickel B."/>
            <person name="Atanasova L."/>
            <person name="Karlsson M."/>
            <person name="Huettel B."/>
            <person name="Barry K.W."/>
            <person name="Haridas S."/>
            <person name="Chen C."/>
            <person name="Bauer D."/>
            <person name="Andreopoulos W."/>
            <person name="Pangilinan J."/>
            <person name="LaButti K."/>
            <person name="Riley R."/>
            <person name="Lipzen A."/>
            <person name="Clum A."/>
            <person name="Drula E."/>
            <person name="Henrissat B."/>
            <person name="Kohler A."/>
            <person name="Grigoriev I.V."/>
            <person name="Martin F.M."/>
            <person name="Hacquard S."/>
        </authorList>
    </citation>
    <scope>NUCLEOTIDE SEQUENCE</scope>
    <source>
        <strain evidence="3">MPI-SDFR-AT-0073</strain>
    </source>
</reference>
<gene>
    <name evidence="3" type="ORF">BKA67DRAFT_664716</name>
</gene>